<sequence length="388" mass="45280">MQELKINPTFRDLIPPLSPYELEALEAELRHWARAYAPIITWNGTIVDGHHRYEICKKYNLPFKVQRVEDAHNVKFEDENDAEIWILENNFARRNLNDFLKGELILALKPRLKKQAEKASKSNLVQFQVTDNQESTDFQNFGSRTPKSQKEWHESSVEGKLGKKAGISREQVRKIDKLKEPGVCTDKEIKQLREGKVKISKKFMEKRREKRVEDLQATEFPEGKYRVIYADPPWEYGDNRTSGMGGAVEQYPTMPLEDICNLPVPEITDENAVLFLWATTPLIQEGLDVMKAWGFEYKTLFTWDKVRPFPGNYNSVRQEFLLLGTKGRCLPDCDGRPQSIIRVEKGRHSEKPERFREIIETQYKYGNRVELFARKKMEGWDVYGNECA</sequence>
<evidence type="ECO:0000256" key="4">
    <source>
        <dbReference type="PROSITE-ProRule" id="PRU00489"/>
    </source>
</evidence>
<proteinExistence type="inferred from homology"/>
<keyword evidence="1 7" id="KW-0489">Methyltransferase</keyword>
<dbReference type="SUPFAM" id="SSF110849">
    <property type="entry name" value="ParB/Sulfiredoxin"/>
    <property type="match status" value="1"/>
</dbReference>
<dbReference type="InterPro" id="IPR002052">
    <property type="entry name" value="DNA_methylase_N6_adenine_CS"/>
</dbReference>
<name>A0A450Z793_9GAMM</name>
<feature type="compositionally biased region" description="Polar residues" evidence="5">
    <location>
        <begin position="136"/>
        <end position="146"/>
    </location>
</feature>
<dbReference type="InterPro" id="IPR036086">
    <property type="entry name" value="ParB/Sulfiredoxin_sf"/>
</dbReference>
<dbReference type="InterPro" id="IPR029063">
    <property type="entry name" value="SAM-dependent_MTases_sf"/>
</dbReference>
<comment type="similarity">
    <text evidence="4">Belongs to the MT-A70-like family.</text>
</comment>
<evidence type="ECO:0000256" key="1">
    <source>
        <dbReference type="ARBA" id="ARBA00022603"/>
    </source>
</evidence>
<accession>A0A450Z793</accession>
<feature type="region of interest" description="Disordered" evidence="5">
    <location>
        <begin position="136"/>
        <end position="163"/>
    </location>
</feature>
<organism evidence="7">
    <name type="scientific">Candidatus Kentrum sp. SD</name>
    <dbReference type="NCBI Taxonomy" id="2126332"/>
    <lineage>
        <taxon>Bacteria</taxon>
        <taxon>Pseudomonadati</taxon>
        <taxon>Pseudomonadota</taxon>
        <taxon>Gammaproteobacteria</taxon>
        <taxon>Candidatus Kentrum</taxon>
    </lineage>
</organism>
<dbReference type="Pfam" id="PF05063">
    <property type="entry name" value="MT-A70"/>
    <property type="match status" value="1"/>
</dbReference>
<dbReference type="GO" id="GO:0008168">
    <property type="term" value="F:methyltransferase activity"/>
    <property type="evidence" value="ECO:0007669"/>
    <property type="project" value="UniProtKB-KW"/>
</dbReference>
<dbReference type="SUPFAM" id="SSF53335">
    <property type="entry name" value="S-adenosyl-L-methionine-dependent methyltransferases"/>
    <property type="match status" value="1"/>
</dbReference>
<feature type="compositionally biased region" description="Basic and acidic residues" evidence="5">
    <location>
        <begin position="148"/>
        <end position="161"/>
    </location>
</feature>
<dbReference type="EMBL" id="CAADFR010000206">
    <property type="protein sequence ID" value="VFK45053.1"/>
    <property type="molecule type" value="Genomic_DNA"/>
</dbReference>
<dbReference type="InterPro" id="IPR007757">
    <property type="entry name" value="MT-A70-like"/>
</dbReference>
<dbReference type="GO" id="GO:0003676">
    <property type="term" value="F:nucleic acid binding"/>
    <property type="evidence" value="ECO:0007669"/>
    <property type="project" value="InterPro"/>
</dbReference>
<evidence type="ECO:0000256" key="2">
    <source>
        <dbReference type="ARBA" id="ARBA00022679"/>
    </source>
</evidence>
<keyword evidence="2" id="KW-0808">Transferase</keyword>
<dbReference type="EMBL" id="CAADFU010000209">
    <property type="protein sequence ID" value="VFK49649.1"/>
    <property type="molecule type" value="Genomic_DNA"/>
</dbReference>
<keyword evidence="3" id="KW-0949">S-adenosyl-L-methionine</keyword>
<evidence type="ECO:0000313" key="6">
    <source>
        <dbReference type="EMBL" id="VFK45053.1"/>
    </source>
</evidence>
<dbReference type="PANTHER" id="PTHR12829:SF7">
    <property type="entry name" value="N6-ADENOSINE-METHYLTRANSFERASE CATALYTIC SUBUNIT"/>
    <property type="match status" value="1"/>
</dbReference>
<reference evidence="7" key="1">
    <citation type="submission" date="2019-02" db="EMBL/GenBank/DDBJ databases">
        <authorList>
            <person name="Gruber-Vodicka R. H."/>
            <person name="Seah K. B. B."/>
        </authorList>
    </citation>
    <scope>NUCLEOTIDE SEQUENCE</scope>
    <source>
        <strain evidence="7">BECK_S1320</strain>
        <strain evidence="6">BECK_S1321</strain>
    </source>
</reference>
<evidence type="ECO:0000313" key="7">
    <source>
        <dbReference type="EMBL" id="VFK49649.1"/>
    </source>
</evidence>
<evidence type="ECO:0000256" key="3">
    <source>
        <dbReference type="ARBA" id="ARBA00022691"/>
    </source>
</evidence>
<dbReference type="PROSITE" id="PS00092">
    <property type="entry name" value="N6_MTASE"/>
    <property type="match status" value="1"/>
</dbReference>
<dbReference type="PROSITE" id="PS51143">
    <property type="entry name" value="MT_A70"/>
    <property type="match status" value="1"/>
</dbReference>
<dbReference type="PANTHER" id="PTHR12829">
    <property type="entry name" value="N6-ADENOSINE-METHYLTRANSFERASE"/>
    <property type="match status" value="1"/>
</dbReference>
<evidence type="ECO:0000256" key="5">
    <source>
        <dbReference type="SAM" id="MobiDB-lite"/>
    </source>
</evidence>
<gene>
    <name evidence="7" type="ORF">BECKSD772E_GA0070983_12092</name>
    <name evidence="6" type="ORF">BECKSD772F_GA0070984_12062</name>
</gene>
<protein>
    <submittedName>
        <fullName evidence="7">N6-adenosine-specific RNA methylase IME4</fullName>
    </submittedName>
</protein>
<dbReference type="GO" id="GO:0032259">
    <property type="term" value="P:methylation"/>
    <property type="evidence" value="ECO:0007669"/>
    <property type="project" value="UniProtKB-KW"/>
</dbReference>
<dbReference type="AlphaFoldDB" id="A0A450Z793"/>